<protein>
    <submittedName>
        <fullName evidence="3">DNA protecting protein DprA</fullName>
    </submittedName>
</protein>
<dbReference type="InterPro" id="IPR003488">
    <property type="entry name" value="DprA"/>
</dbReference>
<name>A0A1U7LYD5_9FIRM</name>
<dbReference type="PANTHER" id="PTHR43022:SF1">
    <property type="entry name" value="PROTEIN SMF"/>
    <property type="match status" value="1"/>
</dbReference>
<dbReference type="InterPro" id="IPR057666">
    <property type="entry name" value="DrpA_SLOG"/>
</dbReference>
<dbReference type="AlphaFoldDB" id="A0A1U7LYD5"/>
<dbReference type="GO" id="GO:0009294">
    <property type="term" value="P:DNA-mediated transformation"/>
    <property type="evidence" value="ECO:0007669"/>
    <property type="project" value="InterPro"/>
</dbReference>
<evidence type="ECO:0000313" key="4">
    <source>
        <dbReference type="Proteomes" id="UP000187166"/>
    </source>
</evidence>
<dbReference type="PANTHER" id="PTHR43022">
    <property type="entry name" value="PROTEIN SMF"/>
    <property type="match status" value="1"/>
</dbReference>
<organism evidence="3 4">
    <name type="scientific">Peptoniphilus porci</name>
    <dbReference type="NCBI Taxonomy" id="2652280"/>
    <lineage>
        <taxon>Bacteria</taxon>
        <taxon>Bacillati</taxon>
        <taxon>Bacillota</taxon>
        <taxon>Tissierellia</taxon>
        <taxon>Tissierellales</taxon>
        <taxon>Peptoniphilaceae</taxon>
        <taxon>Peptoniphilus</taxon>
    </lineage>
</organism>
<evidence type="ECO:0000313" key="3">
    <source>
        <dbReference type="EMBL" id="OLR64306.1"/>
    </source>
</evidence>
<proteinExistence type="inferred from homology"/>
<evidence type="ECO:0000259" key="2">
    <source>
        <dbReference type="Pfam" id="PF02481"/>
    </source>
</evidence>
<dbReference type="NCBIfam" id="TIGR00732">
    <property type="entry name" value="dprA"/>
    <property type="match status" value="1"/>
</dbReference>
<dbReference type="EMBL" id="MJIH01000001">
    <property type="protein sequence ID" value="OLR64306.1"/>
    <property type="molecule type" value="Genomic_DNA"/>
</dbReference>
<comment type="similarity">
    <text evidence="1">Belongs to the DprA/Smf family.</text>
</comment>
<reference evidence="3 4" key="1">
    <citation type="journal article" date="2016" name="Appl. Environ. Microbiol.">
        <title>Function and Phylogeny of Bacterial Butyryl Coenzyme A:Acetate Transferases and Their Diversity in the Proximal Colon of Swine.</title>
        <authorList>
            <person name="Trachsel J."/>
            <person name="Bayles D.O."/>
            <person name="Looft T."/>
            <person name="Levine U.Y."/>
            <person name="Allen H.K."/>
        </authorList>
    </citation>
    <scope>NUCLEOTIDE SEQUENCE [LARGE SCALE GENOMIC DNA]</scope>
    <source>
        <strain evidence="3 4">35-6-1</strain>
    </source>
</reference>
<dbReference type="Gene3D" id="3.40.50.450">
    <property type="match status" value="1"/>
</dbReference>
<dbReference type="Proteomes" id="UP000187166">
    <property type="component" value="Unassembled WGS sequence"/>
</dbReference>
<comment type="caution">
    <text evidence="3">The sequence shown here is derived from an EMBL/GenBank/DDBJ whole genome shotgun (WGS) entry which is preliminary data.</text>
</comment>
<dbReference type="SUPFAM" id="SSF102405">
    <property type="entry name" value="MCP/YpsA-like"/>
    <property type="match status" value="1"/>
</dbReference>
<dbReference type="Pfam" id="PF02481">
    <property type="entry name" value="DNA_processg_A"/>
    <property type="match status" value="1"/>
</dbReference>
<accession>A0A1U7LYD5</accession>
<evidence type="ECO:0000256" key="1">
    <source>
        <dbReference type="ARBA" id="ARBA00006525"/>
    </source>
</evidence>
<gene>
    <name evidence="3" type="ORF">BIV18_01470</name>
</gene>
<keyword evidence="4" id="KW-1185">Reference proteome</keyword>
<sequence length="359" mass="40720">MNRRDLLIFLNEINFSSENSLKILNYLIDRNIPIEDFDTIDYFKEKVLSKRSFDRLKEKAKDFNLVVDEVKEKIDLIGVKITTILDDEFPKSLRYIMNPPSVLYIKGNLKIYNPIAFVGARSHSSYGNMVVNKIIDSMSNYDFTIVSGMAYGIDSLSHKRALKNNLNTIAVLGTGIDVIYPKSNKELYEEISKKGAIISEFALGTSANKFTFPIRNRIISGLSKTVVVVEAKDKSGSLITARLAAEQGKEVFAVPGNITSIYSVGTNKLIRDGAIPLVEIEDILDYYPNLNKNKVYEENIEMDAEELAVYNLIQRGINNTNDICNNLRNEVFYINKILTKLELRGIIEKISMNEFQILK</sequence>
<feature type="domain" description="Smf/DprA SLOG" evidence="2">
    <location>
        <begin position="80"/>
        <end position="286"/>
    </location>
</feature>
<dbReference type="STRING" id="1465756.BIV18_01470"/>